<evidence type="ECO:0000256" key="4">
    <source>
        <dbReference type="ARBA" id="ARBA00022827"/>
    </source>
</evidence>
<dbReference type="SUPFAM" id="SSF47203">
    <property type="entry name" value="Acyl-CoA dehydrogenase C-terminal domain-like"/>
    <property type="match status" value="1"/>
</dbReference>
<evidence type="ECO:0000259" key="6">
    <source>
        <dbReference type="Pfam" id="PF00441"/>
    </source>
</evidence>
<dbReference type="InterPro" id="IPR009075">
    <property type="entry name" value="AcylCo_DH/oxidase_C"/>
</dbReference>
<keyword evidence="5" id="KW-0560">Oxidoreductase</keyword>
<keyword evidence="10" id="KW-1185">Reference proteome</keyword>
<reference evidence="10" key="1">
    <citation type="submission" date="2019-03" db="EMBL/GenBank/DDBJ databases">
        <title>Aquabacterium pictum sp.nov., the first bacteriochlorophyll a-containing freshwater bacterium in the genus Aquabacterium of the class Betaproteobacteria.</title>
        <authorList>
            <person name="Hirose S."/>
            <person name="Tank M."/>
            <person name="Hara E."/>
            <person name="Tamaki H."/>
            <person name="Takaichi S."/>
            <person name="Haruta S."/>
            <person name="Hanada S."/>
        </authorList>
    </citation>
    <scope>NUCLEOTIDE SEQUENCE [LARGE SCALE GENOMIC DNA]</scope>
    <source>
        <strain evidence="10">W35</strain>
    </source>
</reference>
<feature type="domain" description="Acyl-CoA dehydrogenase/oxidase N-terminal" evidence="8">
    <location>
        <begin position="6"/>
        <end position="118"/>
    </location>
</feature>
<dbReference type="EMBL" id="BJCL01000004">
    <property type="protein sequence ID" value="GCL62995.1"/>
    <property type="molecule type" value="Genomic_DNA"/>
</dbReference>
<name>A0A480ATE0_9BURK</name>
<dbReference type="InterPro" id="IPR037069">
    <property type="entry name" value="AcylCoA_DH/ox_N_sf"/>
</dbReference>
<dbReference type="Pfam" id="PF02771">
    <property type="entry name" value="Acyl-CoA_dh_N"/>
    <property type="match status" value="1"/>
</dbReference>
<dbReference type="Proteomes" id="UP000301751">
    <property type="component" value="Unassembled WGS sequence"/>
</dbReference>
<protein>
    <submittedName>
        <fullName evidence="9">Isovaleryl-CoA dehydrogenase</fullName>
    </submittedName>
</protein>
<keyword evidence="3" id="KW-0285">Flavoprotein</keyword>
<evidence type="ECO:0000313" key="10">
    <source>
        <dbReference type="Proteomes" id="UP000301751"/>
    </source>
</evidence>
<dbReference type="InterPro" id="IPR013786">
    <property type="entry name" value="AcylCoA_DH/ox_N"/>
</dbReference>
<dbReference type="GO" id="GO:0050660">
    <property type="term" value="F:flavin adenine dinucleotide binding"/>
    <property type="evidence" value="ECO:0007669"/>
    <property type="project" value="InterPro"/>
</dbReference>
<dbReference type="GO" id="GO:0003995">
    <property type="term" value="F:acyl-CoA dehydrogenase activity"/>
    <property type="evidence" value="ECO:0007669"/>
    <property type="project" value="TreeGrafter"/>
</dbReference>
<dbReference type="Gene3D" id="1.10.540.10">
    <property type="entry name" value="Acyl-CoA dehydrogenase/oxidase, N-terminal domain"/>
    <property type="match status" value="1"/>
</dbReference>
<evidence type="ECO:0000313" key="9">
    <source>
        <dbReference type="EMBL" id="GCL62995.1"/>
    </source>
</evidence>
<comment type="caution">
    <text evidence="9">The sequence shown here is derived from an EMBL/GenBank/DDBJ whole genome shotgun (WGS) entry which is preliminary data.</text>
</comment>
<organism evidence="9 10">
    <name type="scientific">Pseudaquabacterium pictum</name>
    <dbReference type="NCBI Taxonomy" id="2315236"/>
    <lineage>
        <taxon>Bacteria</taxon>
        <taxon>Pseudomonadati</taxon>
        <taxon>Pseudomonadota</taxon>
        <taxon>Betaproteobacteria</taxon>
        <taxon>Burkholderiales</taxon>
        <taxon>Sphaerotilaceae</taxon>
        <taxon>Pseudaquabacterium</taxon>
    </lineage>
</organism>
<keyword evidence="4" id="KW-0274">FAD</keyword>
<feature type="domain" description="Acyl-CoA dehydrogenase/oxidase C-terminal" evidence="6">
    <location>
        <begin position="225"/>
        <end position="362"/>
    </location>
</feature>
<evidence type="ECO:0000259" key="7">
    <source>
        <dbReference type="Pfam" id="PF02770"/>
    </source>
</evidence>
<gene>
    <name evidence="9" type="ORF">AQPW35_20760</name>
</gene>
<dbReference type="InterPro" id="IPR036250">
    <property type="entry name" value="AcylCo_DH-like_C"/>
</dbReference>
<dbReference type="InterPro" id="IPR006091">
    <property type="entry name" value="Acyl-CoA_Oxase/DH_mid-dom"/>
</dbReference>
<dbReference type="AlphaFoldDB" id="A0A480ATE0"/>
<dbReference type="InterPro" id="IPR046373">
    <property type="entry name" value="Acyl-CoA_Oxase/DH_mid-dom_sf"/>
</dbReference>
<evidence type="ECO:0000256" key="5">
    <source>
        <dbReference type="ARBA" id="ARBA00023002"/>
    </source>
</evidence>
<dbReference type="InterPro" id="IPR009100">
    <property type="entry name" value="AcylCoA_DH/oxidase_NM_dom_sf"/>
</dbReference>
<dbReference type="CDD" id="cd00567">
    <property type="entry name" value="ACAD"/>
    <property type="match status" value="1"/>
</dbReference>
<proteinExistence type="inferred from homology"/>
<dbReference type="Gene3D" id="1.20.140.10">
    <property type="entry name" value="Butyryl-CoA Dehydrogenase, subunit A, domain 3"/>
    <property type="match status" value="1"/>
</dbReference>
<comment type="similarity">
    <text evidence="2">Belongs to the acyl-CoA dehydrogenase family.</text>
</comment>
<dbReference type="SUPFAM" id="SSF56645">
    <property type="entry name" value="Acyl-CoA dehydrogenase NM domain-like"/>
    <property type="match status" value="1"/>
</dbReference>
<dbReference type="Pfam" id="PF00441">
    <property type="entry name" value="Acyl-CoA_dh_1"/>
    <property type="match status" value="1"/>
</dbReference>
<evidence type="ECO:0000256" key="2">
    <source>
        <dbReference type="ARBA" id="ARBA00009347"/>
    </source>
</evidence>
<evidence type="ECO:0000259" key="8">
    <source>
        <dbReference type="Pfam" id="PF02771"/>
    </source>
</evidence>
<dbReference type="Pfam" id="PF02770">
    <property type="entry name" value="Acyl-CoA_dh_M"/>
    <property type="match status" value="1"/>
</dbReference>
<feature type="domain" description="Acyl-CoA oxidase/dehydrogenase middle" evidence="7">
    <location>
        <begin position="133"/>
        <end position="211"/>
    </location>
</feature>
<sequence length="374" mass="39165">MALTLTDDQTALRDSARDFLSEQSPVKALRQLRDSADADGFSRPLWAQFAEMGYTGVLVPEAHGGLGLGHVEAGVLMDQIGRQLCASPLLASGIVATTALTLAGSAAQQAAWLPKLATARAIATLAVDEGGKHRPQQLATTARADGGGWVLDGAKALVLDGHVADLFIVAARVGDAGTGLFLVPSGMAGVQVERTVMVDAHNAARLQFKSVRLPADALLGTPETGAATLAATLDAGRCAAAAELLGLADEVFARTIDYIKQRKQFGKLIGEFQGLQHRAATLYADLEISRAALIAAQQALDADIHTAGKAIAVAKARAGRTATTAVQEGVQMHGGMGMTDAFEIGFFMKRARVLNELWGDQHFHTHAFASHVGY</sequence>
<evidence type="ECO:0000256" key="3">
    <source>
        <dbReference type="ARBA" id="ARBA00022630"/>
    </source>
</evidence>
<dbReference type="RefSeq" id="WP_137732748.1">
    <property type="nucleotide sequence ID" value="NZ_BJCL01000004.1"/>
</dbReference>
<evidence type="ECO:0000256" key="1">
    <source>
        <dbReference type="ARBA" id="ARBA00001974"/>
    </source>
</evidence>
<comment type="cofactor">
    <cofactor evidence="1">
        <name>FAD</name>
        <dbReference type="ChEBI" id="CHEBI:57692"/>
    </cofactor>
</comment>
<accession>A0A480ATE0</accession>
<dbReference type="PANTHER" id="PTHR43884">
    <property type="entry name" value="ACYL-COA DEHYDROGENASE"/>
    <property type="match status" value="1"/>
</dbReference>
<dbReference type="PANTHER" id="PTHR43884:SF20">
    <property type="entry name" value="ACYL-COA DEHYDROGENASE FADE28"/>
    <property type="match status" value="1"/>
</dbReference>
<dbReference type="Gene3D" id="2.40.110.10">
    <property type="entry name" value="Butyryl-CoA Dehydrogenase, subunit A, domain 2"/>
    <property type="match status" value="1"/>
</dbReference>
<dbReference type="OrthoDB" id="9769473at2"/>